<keyword evidence="5" id="KW-1133">Transmembrane helix</keyword>
<dbReference type="PROSITE" id="PS50231">
    <property type="entry name" value="RICIN_B_LECTIN"/>
    <property type="match status" value="1"/>
</dbReference>
<dbReference type="InterPro" id="IPR000772">
    <property type="entry name" value="Ricin_B_lectin"/>
</dbReference>
<comment type="subcellular location">
    <subcellularLocation>
        <location evidence="1 5">Golgi apparatus membrane</location>
        <topology evidence="1 5">Single-pass type II membrane protein</topology>
    </subcellularLocation>
</comment>
<evidence type="ECO:0000259" key="6">
    <source>
        <dbReference type="SMART" id="SM00458"/>
    </source>
</evidence>
<dbReference type="Pfam" id="PF00652">
    <property type="entry name" value="Ricin_B_lectin"/>
    <property type="match status" value="1"/>
</dbReference>
<keyword evidence="2 5" id="KW-0430">Lectin</keyword>
<dbReference type="InterPro" id="IPR029044">
    <property type="entry name" value="Nucleotide-diphossugar_trans"/>
</dbReference>
<gene>
    <name evidence="7" type="ORF">pdam_00005793</name>
</gene>
<comment type="cofactor">
    <cofactor evidence="5">
        <name>Mn(2+)</name>
        <dbReference type="ChEBI" id="CHEBI:29035"/>
    </cofactor>
</comment>
<keyword evidence="5" id="KW-0328">Glycosyltransferase</keyword>
<evidence type="ECO:0000256" key="3">
    <source>
        <dbReference type="ARBA" id="ARBA00023034"/>
    </source>
</evidence>
<evidence type="ECO:0000256" key="4">
    <source>
        <dbReference type="ARBA" id="ARBA00023157"/>
    </source>
</evidence>
<dbReference type="SUPFAM" id="SSF50370">
    <property type="entry name" value="Ricin B-like lectins"/>
    <property type="match status" value="1"/>
</dbReference>
<dbReference type="SMART" id="SM00458">
    <property type="entry name" value="RICIN"/>
    <property type="match status" value="1"/>
</dbReference>
<evidence type="ECO:0000256" key="1">
    <source>
        <dbReference type="ARBA" id="ARBA00004323"/>
    </source>
</evidence>
<dbReference type="Pfam" id="PF00535">
    <property type="entry name" value="Glycos_transf_2"/>
    <property type="match status" value="1"/>
</dbReference>
<dbReference type="UniPathway" id="UPA00378"/>
<keyword evidence="3 5" id="KW-0333">Golgi apparatus</keyword>
<comment type="similarity">
    <text evidence="5">Belongs to the glycosyltransferase 2 family. GalNAc-T subfamily.</text>
</comment>
<sequence>MAYKLPTRYFMLCSFMILMFWVLLNVVSFMYLGSNDKYLTKGYGRHLQNDSPSDDFEREMIAQEKDPSTLGLIRNKEDQRIRENGYEKHAFNELVSNRLGFYREIQDTRHELCKSMTYSSNLPSASIIICFHNEAWSTLLRTVHSVLNRTAENLVHEIILVDDHSSLETLKDELQNYVKKLPKTKLLRTARREGLIRGRMIGAKNAIGEVLVFLDSHCEVNKDWLPPLLERIKKNPTTVVCPVIDMINADTFDYQSSPLVRGGFNWGLHFSWEPVPKHLLVKPDDYVLPIRSPTMAGGLFAMDRNYFNQLGQYDEGMNIWGGENLEISFRVSKTTLCFILQLQNVGSLLCLDIPGQSSEKQASALLRNCKETHAKVWSLNQDNELKVDRLLCLEVTRHEMLKVMKCHGQGGAQEWRHNKTLQLYHRASGLCMMSTKKSTVKMEICDDSLTQKWYFTTD</sequence>
<dbReference type="EMBL" id="RCHS01000646">
    <property type="protein sequence ID" value="RMX57553.1"/>
    <property type="molecule type" value="Genomic_DNA"/>
</dbReference>
<feature type="transmembrane region" description="Helical" evidence="5">
    <location>
        <begin position="9"/>
        <end position="32"/>
    </location>
</feature>
<dbReference type="GO" id="GO:0004653">
    <property type="term" value="F:polypeptide N-acetylgalactosaminyltransferase activity"/>
    <property type="evidence" value="ECO:0007669"/>
    <property type="project" value="TreeGrafter"/>
</dbReference>
<dbReference type="Proteomes" id="UP000275408">
    <property type="component" value="Unassembled WGS sequence"/>
</dbReference>
<dbReference type="GO" id="GO:0006493">
    <property type="term" value="P:protein O-linked glycosylation"/>
    <property type="evidence" value="ECO:0007669"/>
    <property type="project" value="TreeGrafter"/>
</dbReference>
<proteinExistence type="inferred from homology"/>
<protein>
    <recommendedName>
        <fullName evidence="5">Polypeptide N-acetylgalactosaminyltransferase</fullName>
        <ecNumber evidence="5">2.4.1.-</ecNumber>
    </recommendedName>
    <alternativeName>
        <fullName evidence="5">Protein-UDP acetylgalactosaminyltransferase</fullName>
    </alternativeName>
</protein>
<dbReference type="AlphaFoldDB" id="A0A3M6UV27"/>
<dbReference type="SUPFAM" id="SSF53448">
    <property type="entry name" value="Nucleotide-diphospho-sugar transferases"/>
    <property type="match status" value="1"/>
</dbReference>
<comment type="caution">
    <text evidence="7">The sequence shown here is derived from an EMBL/GenBank/DDBJ whole genome shotgun (WGS) entry which is preliminary data.</text>
</comment>
<dbReference type="PANTHER" id="PTHR11675">
    <property type="entry name" value="N-ACETYLGALACTOSAMINYLTRANSFERASE"/>
    <property type="match status" value="1"/>
</dbReference>
<dbReference type="OrthoDB" id="5988548at2759"/>
<dbReference type="GO" id="GO:0030246">
    <property type="term" value="F:carbohydrate binding"/>
    <property type="evidence" value="ECO:0007669"/>
    <property type="project" value="UniProtKB-KW"/>
</dbReference>
<keyword evidence="5" id="KW-0472">Membrane</keyword>
<evidence type="ECO:0000256" key="2">
    <source>
        <dbReference type="ARBA" id="ARBA00022734"/>
    </source>
</evidence>
<dbReference type="InterPro" id="IPR035992">
    <property type="entry name" value="Ricin_B-like_lectins"/>
</dbReference>
<dbReference type="GO" id="GO:0008593">
    <property type="term" value="P:regulation of Notch signaling pathway"/>
    <property type="evidence" value="ECO:0007669"/>
    <property type="project" value="TreeGrafter"/>
</dbReference>
<comment type="pathway">
    <text evidence="5">Protein modification; protein glycosylation.</text>
</comment>
<dbReference type="PANTHER" id="PTHR11675:SF63">
    <property type="entry name" value="POLYPEPTIDE N-ACETYLGALACTOSAMINYLTRANSFERASE"/>
    <property type="match status" value="1"/>
</dbReference>
<keyword evidence="5" id="KW-0812">Transmembrane</keyword>
<dbReference type="Gene3D" id="2.80.10.50">
    <property type="match status" value="1"/>
</dbReference>
<dbReference type="InterPro" id="IPR001173">
    <property type="entry name" value="Glyco_trans_2-like"/>
</dbReference>
<evidence type="ECO:0000313" key="8">
    <source>
        <dbReference type="Proteomes" id="UP000275408"/>
    </source>
</evidence>
<dbReference type="EC" id="2.4.1.-" evidence="5"/>
<keyword evidence="5" id="KW-0808">Transferase</keyword>
<dbReference type="Gene3D" id="3.90.550.10">
    <property type="entry name" value="Spore Coat Polysaccharide Biosynthesis Protein SpsA, Chain A"/>
    <property type="match status" value="1"/>
</dbReference>
<feature type="domain" description="Ricin B lectin" evidence="6">
    <location>
        <begin position="337"/>
        <end position="456"/>
    </location>
</feature>
<accession>A0A3M6UV27</accession>
<reference evidence="7 8" key="1">
    <citation type="journal article" date="2018" name="Sci. Rep.">
        <title>Comparative analysis of the Pocillopora damicornis genome highlights role of immune system in coral evolution.</title>
        <authorList>
            <person name="Cunning R."/>
            <person name="Bay R.A."/>
            <person name="Gillette P."/>
            <person name="Baker A.C."/>
            <person name="Traylor-Knowles N."/>
        </authorList>
    </citation>
    <scope>NUCLEOTIDE SEQUENCE [LARGE SCALE GENOMIC DNA]</scope>
    <source>
        <strain evidence="7">RSMAS</strain>
        <tissue evidence="7">Whole animal</tissue>
    </source>
</reference>
<evidence type="ECO:0000313" key="7">
    <source>
        <dbReference type="EMBL" id="RMX57553.1"/>
    </source>
</evidence>
<name>A0A3M6UV27_POCDA</name>
<keyword evidence="8" id="KW-1185">Reference proteome</keyword>
<dbReference type="GO" id="GO:0005112">
    <property type="term" value="F:Notch binding"/>
    <property type="evidence" value="ECO:0007669"/>
    <property type="project" value="TreeGrafter"/>
</dbReference>
<dbReference type="GO" id="GO:0000139">
    <property type="term" value="C:Golgi membrane"/>
    <property type="evidence" value="ECO:0007669"/>
    <property type="project" value="UniProtKB-SubCell"/>
</dbReference>
<evidence type="ECO:0000256" key="5">
    <source>
        <dbReference type="RuleBase" id="RU361242"/>
    </source>
</evidence>
<dbReference type="CDD" id="cd23440">
    <property type="entry name" value="beta-trefoil_Ricin_GALNT11"/>
    <property type="match status" value="1"/>
</dbReference>
<keyword evidence="4 5" id="KW-1015">Disulfide bond</keyword>
<organism evidence="7 8">
    <name type="scientific">Pocillopora damicornis</name>
    <name type="common">Cauliflower coral</name>
    <name type="synonym">Millepora damicornis</name>
    <dbReference type="NCBI Taxonomy" id="46731"/>
    <lineage>
        <taxon>Eukaryota</taxon>
        <taxon>Metazoa</taxon>
        <taxon>Cnidaria</taxon>
        <taxon>Anthozoa</taxon>
        <taxon>Hexacorallia</taxon>
        <taxon>Scleractinia</taxon>
        <taxon>Astrocoeniina</taxon>
        <taxon>Pocilloporidae</taxon>
        <taxon>Pocillopora</taxon>
    </lineage>
</organism>
<keyword evidence="5" id="KW-0464">Manganese</keyword>